<dbReference type="AlphaFoldDB" id="A0A1A9F2D4"/>
<evidence type="ECO:0000256" key="1">
    <source>
        <dbReference type="ARBA" id="ARBA00008791"/>
    </source>
</evidence>
<dbReference type="Pfam" id="PF00582">
    <property type="entry name" value="Usp"/>
    <property type="match status" value="2"/>
</dbReference>
<dbReference type="PANTHER" id="PTHR46268:SF15">
    <property type="entry name" value="UNIVERSAL STRESS PROTEIN HP_0031"/>
    <property type="match status" value="1"/>
</dbReference>
<dbReference type="InterPro" id="IPR006015">
    <property type="entry name" value="Universal_stress_UspA"/>
</dbReference>
<evidence type="ECO:0000313" key="4">
    <source>
        <dbReference type="Proteomes" id="UP000078070"/>
    </source>
</evidence>
<dbReference type="STRING" id="1821621.A8C75_17115"/>
<dbReference type="PRINTS" id="PR01438">
    <property type="entry name" value="UNVRSLSTRESS"/>
</dbReference>
<evidence type="ECO:0000313" key="3">
    <source>
        <dbReference type="EMBL" id="ANG64021.1"/>
    </source>
</evidence>
<reference evidence="4" key="1">
    <citation type="submission" date="2016-05" db="EMBL/GenBank/DDBJ databases">
        <authorList>
            <person name="Baek K."/>
            <person name="Yang S.-J."/>
        </authorList>
    </citation>
    <scope>NUCLEOTIDE SEQUENCE [LARGE SCALE GENOMIC DNA]</scope>
    <source>
        <strain evidence="4">ST58-10</strain>
    </source>
</reference>
<evidence type="ECO:0000259" key="2">
    <source>
        <dbReference type="Pfam" id="PF00582"/>
    </source>
</evidence>
<keyword evidence="4" id="KW-1185">Reference proteome</keyword>
<sequence length="283" mass="30314">MNKVFACIGAMQSAAAVCDSASWASRRLEAPLVLLHVLDRPDKAAEVDLSGNIGLGSREHLLEELASLDEKRGRLAIEAGKAMLDAAAERTRNSGVEAPALMQRHGDLAESLGELEADIRLLVLGLHSTHSHSPGMPVGSHVESVIRTMHRPILAIPGEFSEPKSFMLAFDGSATTLKGVEMLAASPLFRGLPCHLVMVGADTAEHRLALDGARSTLEKANFAVTAVLKSGDVEPVLHAYQADNNIDLIVMGAYGHSRIRQLLVGSTTRNMLNNTRSPLLLLR</sequence>
<dbReference type="SUPFAM" id="SSF52402">
    <property type="entry name" value="Adenine nucleotide alpha hydrolases-like"/>
    <property type="match status" value="2"/>
</dbReference>
<dbReference type="Gene3D" id="3.40.50.12370">
    <property type="match status" value="1"/>
</dbReference>
<comment type="similarity">
    <text evidence="1">Belongs to the universal stress protein A family.</text>
</comment>
<dbReference type="KEGG" id="mars:A8C75_17115"/>
<dbReference type="PANTHER" id="PTHR46268">
    <property type="entry name" value="STRESS RESPONSE PROTEIN NHAX"/>
    <property type="match status" value="1"/>
</dbReference>
<dbReference type="OrthoDB" id="9804721at2"/>
<dbReference type="CDD" id="cd00293">
    <property type="entry name" value="USP-like"/>
    <property type="match status" value="2"/>
</dbReference>
<gene>
    <name evidence="3" type="ORF">A8C75_17115</name>
</gene>
<feature type="domain" description="UspA" evidence="2">
    <location>
        <begin position="209"/>
        <end position="283"/>
    </location>
</feature>
<accession>A0A1A9F2D4</accession>
<dbReference type="RefSeq" id="WP_067385227.1">
    <property type="nucleotide sequence ID" value="NZ_CP015839.1"/>
</dbReference>
<dbReference type="EMBL" id="CP015839">
    <property type="protein sequence ID" value="ANG64021.1"/>
    <property type="molecule type" value="Genomic_DNA"/>
</dbReference>
<name>A0A1A9F2D4_9GAMM</name>
<reference evidence="3 4" key="2">
    <citation type="journal article" date="2018" name="Int. J. Syst. Evol. Microbiol.">
        <title>Marinobacterium aestuarii sp. nov., a benzene-degrading marine bacterium isolated from estuary sediment.</title>
        <authorList>
            <person name="Bae S.S."/>
            <person name="Jung J."/>
            <person name="Chung D."/>
            <person name="Baek K."/>
        </authorList>
    </citation>
    <scope>NUCLEOTIDE SEQUENCE [LARGE SCALE GENOMIC DNA]</scope>
    <source>
        <strain evidence="3 4">ST58-10</strain>
    </source>
</reference>
<protein>
    <submittedName>
        <fullName evidence="3">Universal stress protein UspA</fullName>
    </submittedName>
</protein>
<feature type="domain" description="UspA" evidence="2">
    <location>
        <begin position="3"/>
        <end position="157"/>
    </location>
</feature>
<proteinExistence type="inferred from homology"/>
<organism evidence="3 4">
    <name type="scientific">Marinobacterium aestuarii</name>
    <dbReference type="NCBI Taxonomy" id="1821621"/>
    <lineage>
        <taxon>Bacteria</taxon>
        <taxon>Pseudomonadati</taxon>
        <taxon>Pseudomonadota</taxon>
        <taxon>Gammaproteobacteria</taxon>
        <taxon>Oceanospirillales</taxon>
        <taxon>Oceanospirillaceae</taxon>
        <taxon>Marinobacterium</taxon>
    </lineage>
</organism>
<dbReference type="Proteomes" id="UP000078070">
    <property type="component" value="Chromosome"/>
</dbReference>
<dbReference type="InterPro" id="IPR006016">
    <property type="entry name" value="UspA"/>
</dbReference>